<dbReference type="Proteomes" id="UP001058072">
    <property type="component" value="Chromosome"/>
</dbReference>
<accession>A0A9Q9CGY1</accession>
<dbReference type="CDD" id="cd03812">
    <property type="entry name" value="GT4_CapH-like"/>
    <property type="match status" value="1"/>
</dbReference>
<organism evidence="3 4">
    <name type="scientific">Turicibacter bilis</name>
    <dbReference type="NCBI Taxonomy" id="2735723"/>
    <lineage>
        <taxon>Bacteria</taxon>
        <taxon>Bacillati</taxon>
        <taxon>Bacillota</taxon>
        <taxon>Erysipelotrichia</taxon>
        <taxon>Erysipelotrichales</taxon>
        <taxon>Turicibacteraceae</taxon>
        <taxon>Turicibacter</taxon>
    </lineage>
</organism>
<dbReference type="PANTHER" id="PTHR45947:SF3">
    <property type="entry name" value="SULFOQUINOVOSYL TRANSFERASE SQD2"/>
    <property type="match status" value="1"/>
</dbReference>
<gene>
    <name evidence="3" type="ORF">J0J70_12360</name>
</gene>
<dbReference type="GO" id="GO:0016757">
    <property type="term" value="F:glycosyltransferase activity"/>
    <property type="evidence" value="ECO:0007669"/>
    <property type="project" value="InterPro"/>
</dbReference>
<protein>
    <submittedName>
        <fullName evidence="3">Glycosyltransferase family 1 protein</fullName>
    </submittedName>
</protein>
<proteinExistence type="predicted"/>
<name>A0A9Q9CGY1_9FIRM</name>
<dbReference type="Gene3D" id="3.40.50.2000">
    <property type="entry name" value="Glycogen Phosphorylase B"/>
    <property type="match status" value="2"/>
</dbReference>
<dbReference type="AlphaFoldDB" id="A0A9Q9CGY1"/>
<dbReference type="Pfam" id="PF00534">
    <property type="entry name" value="Glycos_transf_1"/>
    <property type="match status" value="1"/>
</dbReference>
<dbReference type="Pfam" id="PF13439">
    <property type="entry name" value="Glyco_transf_4"/>
    <property type="match status" value="1"/>
</dbReference>
<evidence type="ECO:0000259" key="1">
    <source>
        <dbReference type="Pfam" id="PF00534"/>
    </source>
</evidence>
<dbReference type="InterPro" id="IPR050194">
    <property type="entry name" value="Glycosyltransferase_grp1"/>
</dbReference>
<sequence>MKKNDYKQLTKVLHYVSRMDLAGQETFIMNVFRNINTKKVSFDFLCTQDGKGDYDDEILKMGGQVRHIQLNRIKSSLKQIDNTILLYRYLRKYRNEYKVFHIHTQHAMDAFLSSVAAKFANIEIVIVHSHNTSTIYSVKLHNIFKSLLRKMNIYRFACSHAAGQWMFGKDEFKVICNGVDIDKFKYNTIVRDSIRKELLVEDKFVIGHIGRFNKQKNHKKIIEIFYEYQKENPNTILILFGKGELEDKVIDQVKSLGIVDKVIFAGTCNNVEKYYNAMDLFLFPSLFEGLPVVLVEAQVSGLKCVISNTITKEIDITDSILRIDINQNSVELANKLSEFVEDKTIRYTDIDRIRNSGYDIKLVAKELEDFYIH</sequence>
<evidence type="ECO:0000313" key="3">
    <source>
        <dbReference type="EMBL" id="UUF08345.1"/>
    </source>
</evidence>
<dbReference type="RefSeq" id="WP_212724082.1">
    <property type="nucleotide sequence ID" value="NZ_CP071250.1"/>
</dbReference>
<feature type="domain" description="Glycosyl transferase family 1" evidence="1">
    <location>
        <begin position="193"/>
        <end position="343"/>
    </location>
</feature>
<dbReference type="InterPro" id="IPR028098">
    <property type="entry name" value="Glyco_trans_4-like_N"/>
</dbReference>
<dbReference type="PANTHER" id="PTHR45947">
    <property type="entry name" value="SULFOQUINOVOSYL TRANSFERASE SQD2"/>
    <property type="match status" value="1"/>
</dbReference>
<evidence type="ECO:0000313" key="4">
    <source>
        <dbReference type="Proteomes" id="UP001058072"/>
    </source>
</evidence>
<dbReference type="InterPro" id="IPR001296">
    <property type="entry name" value="Glyco_trans_1"/>
</dbReference>
<dbReference type="EMBL" id="CP071250">
    <property type="protein sequence ID" value="UUF08345.1"/>
    <property type="molecule type" value="Genomic_DNA"/>
</dbReference>
<feature type="domain" description="Glycosyltransferase subfamily 4-like N-terminal" evidence="2">
    <location>
        <begin position="23"/>
        <end position="182"/>
    </location>
</feature>
<evidence type="ECO:0000259" key="2">
    <source>
        <dbReference type="Pfam" id="PF13439"/>
    </source>
</evidence>
<dbReference type="SUPFAM" id="SSF53756">
    <property type="entry name" value="UDP-Glycosyltransferase/glycogen phosphorylase"/>
    <property type="match status" value="1"/>
</dbReference>
<reference evidence="3" key="1">
    <citation type="submission" date="2021-03" db="EMBL/GenBank/DDBJ databases">
        <title>Comparative Genomics and Metabolomics in the genus Turicibacter.</title>
        <authorList>
            <person name="Maki J."/>
            <person name="Looft T."/>
        </authorList>
    </citation>
    <scope>NUCLEOTIDE SEQUENCE</scope>
    <source>
        <strain evidence="3">ISU324</strain>
    </source>
</reference>